<sequence length="130" mass="14805">EEKQQHLHQFYSHPRHQAKPLQHTHPLSPPFRRREESHPNAQESFSPTRSYKDIYRPSNLTQILHRDSPTHSLPGDFLRQKLASPTPSVTSTSSEHVLGGRYGRSGKSGGLNLFFKQQERLAAMGADVQD</sequence>
<feature type="compositionally biased region" description="Gly residues" evidence="1">
    <location>
        <begin position="100"/>
        <end position="109"/>
    </location>
</feature>
<feature type="non-terminal residue" evidence="2">
    <location>
        <position position="1"/>
    </location>
</feature>
<dbReference type="EMBL" id="HACG01049950">
    <property type="protein sequence ID" value="CEK96815.1"/>
    <property type="molecule type" value="Transcribed_RNA"/>
</dbReference>
<feature type="compositionally biased region" description="Polar residues" evidence="1">
    <location>
        <begin position="39"/>
        <end position="49"/>
    </location>
</feature>
<name>A0A0B7BX93_9EUPU</name>
<feature type="non-terminal residue" evidence="2">
    <location>
        <position position="130"/>
    </location>
</feature>
<accession>A0A0B7BX93</accession>
<gene>
    <name evidence="2" type="primary">ORF213553</name>
</gene>
<proteinExistence type="predicted"/>
<reference evidence="2" key="1">
    <citation type="submission" date="2014-12" db="EMBL/GenBank/DDBJ databases">
        <title>Insight into the proteome of Arion vulgaris.</title>
        <authorList>
            <person name="Aradska J."/>
            <person name="Bulat T."/>
            <person name="Smidak R."/>
            <person name="Sarate P."/>
            <person name="Gangsoo J."/>
            <person name="Sialana F."/>
            <person name="Bilban M."/>
            <person name="Lubec G."/>
        </authorList>
    </citation>
    <scope>NUCLEOTIDE SEQUENCE</scope>
    <source>
        <tissue evidence="2">Skin</tissue>
    </source>
</reference>
<feature type="region of interest" description="Disordered" evidence="1">
    <location>
        <begin position="65"/>
        <end position="110"/>
    </location>
</feature>
<evidence type="ECO:0000256" key="1">
    <source>
        <dbReference type="SAM" id="MobiDB-lite"/>
    </source>
</evidence>
<feature type="compositionally biased region" description="Low complexity" evidence="1">
    <location>
        <begin position="84"/>
        <end position="94"/>
    </location>
</feature>
<protein>
    <submittedName>
        <fullName evidence="2">Uncharacterized protein</fullName>
    </submittedName>
</protein>
<feature type="region of interest" description="Disordered" evidence="1">
    <location>
        <begin position="1"/>
        <end position="52"/>
    </location>
</feature>
<evidence type="ECO:0000313" key="2">
    <source>
        <dbReference type="EMBL" id="CEK96815.1"/>
    </source>
</evidence>
<dbReference type="AlphaFoldDB" id="A0A0B7BX93"/>
<organism evidence="2">
    <name type="scientific">Arion vulgaris</name>
    <dbReference type="NCBI Taxonomy" id="1028688"/>
    <lineage>
        <taxon>Eukaryota</taxon>
        <taxon>Metazoa</taxon>
        <taxon>Spiralia</taxon>
        <taxon>Lophotrochozoa</taxon>
        <taxon>Mollusca</taxon>
        <taxon>Gastropoda</taxon>
        <taxon>Heterobranchia</taxon>
        <taxon>Euthyneura</taxon>
        <taxon>Panpulmonata</taxon>
        <taxon>Eupulmonata</taxon>
        <taxon>Stylommatophora</taxon>
        <taxon>Helicina</taxon>
        <taxon>Arionoidea</taxon>
        <taxon>Arionidae</taxon>
        <taxon>Arion</taxon>
    </lineage>
</organism>